<evidence type="ECO:0000256" key="2">
    <source>
        <dbReference type="PIRSR" id="PIRSR605754-1"/>
    </source>
</evidence>
<feature type="active site" description="Acyl-thioester intermediate" evidence="2">
    <location>
        <position position="250"/>
    </location>
</feature>
<dbReference type="AlphaFoldDB" id="A0A926HXZ7"/>
<keyword evidence="1 4" id="KW-0378">Hydrolase</keyword>
<dbReference type="NCBIfam" id="TIGR03064">
    <property type="entry name" value="sortase_srtB"/>
    <property type="match status" value="1"/>
</dbReference>
<dbReference type="RefSeq" id="WP_177713753.1">
    <property type="nucleotide sequence ID" value="NZ_JACRSQ010000019.1"/>
</dbReference>
<dbReference type="InterPro" id="IPR009835">
    <property type="entry name" value="SrtB"/>
</dbReference>
<dbReference type="EMBL" id="JACRSQ010000019">
    <property type="protein sequence ID" value="MBC8544307.1"/>
    <property type="molecule type" value="Genomic_DNA"/>
</dbReference>
<evidence type="ECO:0000256" key="3">
    <source>
        <dbReference type="SAM" id="Phobius"/>
    </source>
</evidence>
<protein>
    <submittedName>
        <fullName evidence="4">Class B sortase</fullName>
        <ecNumber evidence="4">3.4.22.71</ecNumber>
    </submittedName>
</protein>
<evidence type="ECO:0000256" key="1">
    <source>
        <dbReference type="ARBA" id="ARBA00022801"/>
    </source>
</evidence>
<keyword evidence="5" id="KW-1185">Reference proteome</keyword>
<dbReference type="InterPro" id="IPR023365">
    <property type="entry name" value="Sortase_dom-sf"/>
</dbReference>
<dbReference type="EC" id="3.4.22.71" evidence="4"/>
<accession>A0A926HXZ7</accession>
<evidence type="ECO:0000313" key="4">
    <source>
        <dbReference type="EMBL" id="MBC8544307.1"/>
    </source>
</evidence>
<feature type="active site" description="Proton donor/acceptor" evidence="2">
    <location>
        <position position="157"/>
    </location>
</feature>
<dbReference type="CDD" id="cd05826">
    <property type="entry name" value="Sortase_B"/>
    <property type="match status" value="1"/>
</dbReference>
<dbReference type="GO" id="GO:0016787">
    <property type="term" value="F:hydrolase activity"/>
    <property type="evidence" value="ECO:0007669"/>
    <property type="project" value="UniProtKB-KW"/>
</dbReference>
<organism evidence="4 5">
    <name type="scientific">Bianquea renquensis</name>
    <dbReference type="NCBI Taxonomy" id="2763661"/>
    <lineage>
        <taxon>Bacteria</taxon>
        <taxon>Bacillati</taxon>
        <taxon>Bacillota</taxon>
        <taxon>Clostridia</taxon>
        <taxon>Eubacteriales</taxon>
        <taxon>Bianqueaceae</taxon>
        <taxon>Bianquea</taxon>
    </lineage>
</organism>
<proteinExistence type="predicted"/>
<dbReference type="Proteomes" id="UP000657006">
    <property type="component" value="Unassembled WGS sequence"/>
</dbReference>
<reference evidence="4" key="1">
    <citation type="submission" date="2020-08" db="EMBL/GenBank/DDBJ databases">
        <title>Genome public.</title>
        <authorList>
            <person name="Liu C."/>
            <person name="Sun Q."/>
        </authorList>
    </citation>
    <scope>NUCLEOTIDE SEQUENCE</scope>
    <source>
        <strain evidence="4">NSJ-32</strain>
    </source>
</reference>
<sequence>MKKEKKPKRKASRAERIILNILLFVCIVVFVFCLYKLGVIIYGYYQNRQVQSQVQTLFYGDSTLKQASGGEEASFGESAAFEDYTLSLEKLRETNPDVVGWIQVPDTLIDYPVLQTTDNDYYLTKNFYREYNSAGSIFMDYRNDLSAGRDNLVLYGHRMKDTSMFGNITKFLKEDFFREHPRFTFITDGHVYTCEIFAVYQTTTDFEYNRVGFDSDTDYLNFIEECRRHSKYATDVTVGPEDTIITLSTCDYALDKEKGRLVMQAKLVED</sequence>
<name>A0A926HXZ7_9FIRM</name>
<evidence type="ECO:0000313" key="5">
    <source>
        <dbReference type="Proteomes" id="UP000657006"/>
    </source>
</evidence>
<keyword evidence="3" id="KW-0472">Membrane</keyword>
<dbReference type="Gene3D" id="2.40.260.10">
    <property type="entry name" value="Sortase"/>
    <property type="match status" value="1"/>
</dbReference>
<gene>
    <name evidence="4" type="primary">srtB</name>
    <name evidence="4" type="ORF">H8730_12245</name>
</gene>
<dbReference type="InterPro" id="IPR005754">
    <property type="entry name" value="Sortase"/>
</dbReference>
<feature type="transmembrane region" description="Helical" evidence="3">
    <location>
        <begin position="21"/>
        <end position="45"/>
    </location>
</feature>
<keyword evidence="3" id="KW-1133">Transmembrane helix</keyword>
<comment type="caution">
    <text evidence="4">The sequence shown here is derived from an EMBL/GenBank/DDBJ whole genome shotgun (WGS) entry which is preliminary data.</text>
</comment>
<dbReference type="Pfam" id="PF04203">
    <property type="entry name" value="Sortase"/>
    <property type="match status" value="1"/>
</dbReference>
<dbReference type="SUPFAM" id="SSF63817">
    <property type="entry name" value="Sortase"/>
    <property type="match status" value="1"/>
</dbReference>
<keyword evidence="3" id="KW-0812">Transmembrane</keyword>